<dbReference type="GO" id="GO:0080120">
    <property type="term" value="P:CAAX-box protein maturation"/>
    <property type="evidence" value="ECO:0007669"/>
    <property type="project" value="UniProtKB-ARBA"/>
</dbReference>
<evidence type="ECO:0000256" key="1">
    <source>
        <dbReference type="SAM" id="Phobius"/>
    </source>
</evidence>
<feature type="transmembrane region" description="Helical" evidence="1">
    <location>
        <begin position="6"/>
        <end position="23"/>
    </location>
</feature>
<evidence type="ECO:0000259" key="2">
    <source>
        <dbReference type="Pfam" id="PF02517"/>
    </source>
</evidence>
<dbReference type="EMBL" id="PVTH01000003">
    <property type="protein sequence ID" value="PRY53969.1"/>
    <property type="molecule type" value="Genomic_DNA"/>
</dbReference>
<sequence length="241" mass="27410">MIASSYLLSALLQFIIILPFLFFGKRKFDRSEYRFLGIFALMFLLWSVLTNGLAPIIVNENQTWNWLGKIAGLLLGVFFVYRNKLISKSDIGWTLRLKKGTVKPIIYTVLMVLIARLIIYFCFERVNPDIDFETLVFQGSLAGFCDELIFRGILLALLNKVFTAKEDIFGYSLSFGVLISSLLYGISQGFILQEGFHLQINLIRILLGFLVGLIAAVLKERSGSLLPAVIFHNLWMLITNH</sequence>
<keyword evidence="4" id="KW-1185">Reference proteome</keyword>
<keyword evidence="3" id="KW-0378">Hydrolase</keyword>
<dbReference type="GO" id="GO:0004175">
    <property type="term" value="F:endopeptidase activity"/>
    <property type="evidence" value="ECO:0007669"/>
    <property type="project" value="UniProtKB-ARBA"/>
</dbReference>
<gene>
    <name evidence="3" type="ORF">B0I27_103442</name>
</gene>
<dbReference type="AlphaFoldDB" id="A0A2T0U7T8"/>
<protein>
    <submittedName>
        <fullName evidence="3">CAAX prenyl protease-like protein</fullName>
    </submittedName>
</protein>
<feature type="transmembrane region" description="Helical" evidence="1">
    <location>
        <begin position="168"/>
        <end position="186"/>
    </location>
</feature>
<feature type="transmembrane region" description="Helical" evidence="1">
    <location>
        <begin position="135"/>
        <end position="156"/>
    </location>
</feature>
<dbReference type="RefSeq" id="WP_106292543.1">
    <property type="nucleotide sequence ID" value="NZ_PVTH01000003.1"/>
</dbReference>
<name>A0A2T0U7T8_9SPHI</name>
<feature type="transmembrane region" description="Helical" evidence="1">
    <location>
        <begin position="104"/>
        <end position="123"/>
    </location>
</feature>
<feature type="domain" description="CAAX prenyl protease 2/Lysostaphin resistance protein A-like" evidence="2">
    <location>
        <begin position="135"/>
        <end position="236"/>
    </location>
</feature>
<reference evidence="3 4" key="1">
    <citation type="submission" date="2018-03" db="EMBL/GenBank/DDBJ databases">
        <title>Genomic Encyclopedia of Type Strains, Phase III (KMG-III): the genomes of soil and plant-associated and newly described type strains.</title>
        <authorList>
            <person name="Whitman W."/>
        </authorList>
    </citation>
    <scope>NUCLEOTIDE SEQUENCE [LARGE SCALE GENOMIC DNA]</scope>
    <source>
        <strain evidence="3 4">CGMCC 1.9313</strain>
    </source>
</reference>
<accession>A0A2T0U7T8</accession>
<organism evidence="3 4">
    <name type="scientific">Arcticibacter pallidicorallinus</name>
    <dbReference type="NCBI Taxonomy" id="1259464"/>
    <lineage>
        <taxon>Bacteria</taxon>
        <taxon>Pseudomonadati</taxon>
        <taxon>Bacteroidota</taxon>
        <taxon>Sphingobacteriia</taxon>
        <taxon>Sphingobacteriales</taxon>
        <taxon>Sphingobacteriaceae</taxon>
        <taxon>Arcticibacter</taxon>
    </lineage>
</organism>
<keyword evidence="3" id="KW-0645">Protease</keyword>
<evidence type="ECO:0000313" key="4">
    <source>
        <dbReference type="Proteomes" id="UP000238034"/>
    </source>
</evidence>
<dbReference type="InterPro" id="IPR003675">
    <property type="entry name" value="Rce1/LyrA-like_dom"/>
</dbReference>
<feature type="transmembrane region" description="Helical" evidence="1">
    <location>
        <begin position="64"/>
        <end position="83"/>
    </location>
</feature>
<dbReference type="Pfam" id="PF02517">
    <property type="entry name" value="Rce1-like"/>
    <property type="match status" value="1"/>
</dbReference>
<proteinExistence type="predicted"/>
<keyword evidence="1" id="KW-0812">Transmembrane</keyword>
<evidence type="ECO:0000313" key="3">
    <source>
        <dbReference type="EMBL" id="PRY53969.1"/>
    </source>
</evidence>
<keyword evidence="1" id="KW-1133">Transmembrane helix</keyword>
<feature type="transmembrane region" description="Helical" evidence="1">
    <location>
        <begin position="35"/>
        <end position="58"/>
    </location>
</feature>
<comment type="caution">
    <text evidence="3">The sequence shown here is derived from an EMBL/GenBank/DDBJ whole genome shotgun (WGS) entry which is preliminary data.</text>
</comment>
<dbReference type="OrthoDB" id="877230at2"/>
<dbReference type="Proteomes" id="UP000238034">
    <property type="component" value="Unassembled WGS sequence"/>
</dbReference>
<keyword evidence="1" id="KW-0472">Membrane</keyword>
<dbReference type="GO" id="GO:0006508">
    <property type="term" value="P:proteolysis"/>
    <property type="evidence" value="ECO:0007669"/>
    <property type="project" value="UniProtKB-KW"/>
</dbReference>
<feature type="transmembrane region" description="Helical" evidence="1">
    <location>
        <begin position="198"/>
        <end position="218"/>
    </location>
</feature>